<accession>I1BVD1</accession>
<organism evidence="1 2">
    <name type="scientific">Rhizopus delemar (strain RA 99-880 / ATCC MYA-4621 / FGSC 9543 / NRRL 43880)</name>
    <name type="common">Mucormycosis agent</name>
    <name type="synonym">Rhizopus arrhizus var. delemar</name>
    <dbReference type="NCBI Taxonomy" id="246409"/>
    <lineage>
        <taxon>Eukaryota</taxon>
        <taxon>Fungi</taxon>
        <taxon>Fungi incertae sedis</taxon>
        <taxon>Mucoromycota</taxon>
        <taxon>Mucoromycotina</taxon>
        <taxon>Mucoromycetes</taxon>
        <taxon>Mucorales</taxon>
        <taxon>Mucorineae</taxon>
        <taxon>Rhizopodaceae</taxon>
        <taxon>Rhizopus</taxon>
    </lineage>
</organism>
<evidence type="ECO:0008006" key="3">
    <source>
        <dbReference type="Google" id="ProtNLM"/>
    </source>
</evidence>
<keyword evidence="2" id="KW-1185">Reference proteome</keyword>
<evidence type="ECO:0000313" key="1">
    <source>
        <dbReference type="EMBL" id="EIE80161.1"/>
    </source>
</evidence>
<proteinExistence type="predicted"/>
<dbReference type="GeneID" id="93611837"/>
<evidence type="ECO:0000313" key="2">
    <source>
        <dbReference type="Proteomes" id="UP000009138"/>
    </source>
</evidence>
<dbReference type="EMBL" id="CH476734">
    <property type="protein sequence ID" value="EIE80161.1"/>
    <property type="molecule type" value="Genomic_DNA"/>
</dbReference>
<dbReference type="Proteomes" id="UP000009138">
    <property type="component" value="Unassembled WGS sequence"/>
</dbReference>
<dbReference type="VEuPathDB" id="FungiDB:RO3G_04866"/>
<protein>
    <recommendedName>
        <fullName evidence="3">Tc1-like transposase DDE domain-containing protein</fullName>
    </recommendedName>
</protein>
<gene>
    <name evidence="1" type="ORF">RO3G_04866</name>
</gene>
<dbReference type="STRING" id="246409.I1BVD1"/>
<dbReference type="InterPro" id="IPR036397">
    <property type="entry name" value="RNaseH_sf"/>
</dbReference>
<reference evidence="1 2" key="1">
    <citation type="journal article" date="2009" name="PLoS Genet.">
        <title>Genomic analysis of the basal lineage fungus Rhizopus oryzae reveals a whole-genome duplication.</title>
        <authorList>
            <person name="Ma L.-J."/>
            <person name="Ibrahim A.S."/>
            <person name="Skory C."/>
            <person name="Grabherr M.G."/>
            <person name="Burger G."/>
            <person name="Butler M."/>
            <person name="Elias M."/>
            <person name="Idnurm A."/>
            <person name="Lang B.F."/>
            <person name="Sone T."/>
            <person name="Abe A."/>
            <person name="Calvo S.E."/>
            <person name="Corrochano L.M."/>
            <person name="Engels R."/>
            <person name="Fu J."/>
            <person name="Hansberg W."/>
            <person name="Kim J.-M."/>
            <person name="Kodira C.D."/>
            <person name="Koehrsen M.J."/>
            <person name="Liu B."/>
            <person name="Miranda-Saavedra D."/>
            <person name="O'Leary S."/>
            <person name="Ortiz-Castellanos L."/>
            <person name="Poulter R."/>
            <person name="Rodriguez-Romero J."/>
            <person name="Ruiz-Herrera J."/>
            <person name="Shen Y.-Q."/>
            <person name="Zeng Q."/>
            <person name="Galagan J."/>
            <person name="Birren B.W."/>
            <person name="Cuomo C.A."/>
            <person name="Wickes B.L."/>
        </authorList>
    </citation>
    <scope>NUCLEOTIDE SEQUENCE [LARGE SCALE GENOMIC DNA]</scope>
    <source>
        <strain evidence="2">RA 99-880 / ATCC MYA-4621 / FGSC 9543 / NRRL 43880</strain>
    </source>
</reference>
<dbReference type="InParanoid" id="I1BVD1"/>
<dbReference type="GO" id="GO:0003676">
    <property type="term" value="F:nucleic acid binding"/>
    <property type="evidence" value="ECO:0007669"/>
    <property type="project" value="InterPro"/>
</dbReference>
<dbReference type="AlphaFoldDB" id="I1BVD1"/>
<name>I1BVD1_RHIO9</name>
<sequence>MVWRCFWRGGFGPLEIIETGSVDQATYINILANRFHPWLTDITMHQEKDFIFQEDGASCHTGAYAR</sequence>
<dbReference type="Gene3D" id="3.30.420.10">
    <property type="entry name" value="Ribonuclease H-like superfamily/Ribonuclease H"/>
    <property type="match status" value="1"/>
</dbReference>
<dbReference type="RefSeq" id="XP_067515557.1">
    <property type="nucleotide sequence ID" value="XM_067659456.1"/>
</dbReference>